<accession>A0A0E3KSD6</accession>
<sequence>MPRKYTNRTTHFILHDDGTFDVYINKKFKECGLYEETPDTIRLNYYKHSSIFQKDEGCLISENYRVWIEDGIINVPGGVLNNGVFIANCEDGGTVLKD</sequence>
<dbReference type="RefSeq" id="WP_048168379.1">
    <property type="nucleotide sequence ID" value="NZ_CP009502.1"/>
</dbReference>
<gene>
    <name evidence="1" type="ORF">MSTHC_2455</name>
</gene>
<dbReference type="GeneID" id="41603835"/>
<evidence type="ECO:0000313" key="2">
    <source>
        <dbReference type="Proteomes" id="UP000056925"/>
    </source>
</evidence>
<proteinExistence type="predicted"/>
<reference evidence="1 2" key="1">
    <citation type="submission" date="2014-07" db="EMBL/GenBank/DDBJ databases">
        <title>Methanogenic archaea and the global carbon cycle.</title>
        <authorList>
            <person name="Henriksen J.R."/>
            <person name="Luke J."/>
            <person name="Reinhart S."/>
            <person name="Benedict M.N."/>
            <person name="Youngblut N.D."/>
            <person name="Metcalf M.E."/>
            <person name="Whitaker R.J."/>
            <person name="Metcalf W.W."/>
        </authorList>
    </citation>
    <scope>NUCLEOTIDE SEQUENCE [LARGE SCALE GENOMIC DNA]</scope>
    <source>
        <strain evidence="1 2">CHTI-55</strain>
    </source>
</reference>
<protein>
    <submittedName>
        <fullName evidence="1">Uncharacterized protein</fullName>
    </submittedName>
</protein>
<dbReference type="AlphaFoldDB" id="A0A0E3KSD6"/>
<dbReference type="PATRIC" id="fig|1434121.4.peg.2970"/>
<name>A0A0E3KSD6_METTE</name>
<organism evidence="1 2">
    <name type="scientific">Methanosarcina thermophila CHTI-55</name>
    <dbReference type="NCBI Taxonomy" id="1434121"/>
    <lineage>
        <taxon>Archaea</taxon>
        <taxon>Methanobacteriati</taxon>
        <taxon>Methanobacteriota</taxon>
        <taxon>Stenosarchaea group</taxon>
        <taxon>Methanomicrobia</taxon>
        <taxon>Methanosarcinales</taxon>
        <taxon>Methanosarcinaceae</taxon>
        <taxon>Methanosarcina</taxon>
    </lineage>
</organism>
<dbReference type="Proteomes" id="UP000056925">
    <property type="component" value="Chromosome"/>
</dbReference>
<dbReference type="KEGG" id="mthe:MSTHC_2455"/>
<evidence type="ECO:0000313" key="1">
    <source>
        <dbReference type="EMBL" id="AKB16773.1"/>
    </source>
</evidence>
<dbReference type="EMBL" id="CP009502">
    <property type="protein sequence ID" value="AKB16773.1"/>
    <property type="molecule type" value="Genomic_DNA"/>
</dbReference>
<dbReference type="HOGENOM" id="CLU_2366230_0_0_2"/>